<dbReference type="Pfam" id="PF17921">
    <property type="entry name" value="Integrase_H2C2"/>
    <property type="match status" value="1"/>
</dbReference>
<dbReference type="InterPro" id="IPR052160">
    <property type="entry name" value="Gypsy_RT_Integrase-like"/>
</dbReference>
<dbReference type="EMBL" id="LSRL02008733">
    <property type="protein sequence ID" value="TDG38189.1"/>
    <property type="molecule type" value="Genomic_DNA"/>
</dbReference>
<dbReference type="Proteomes" id="UP000295192">
    <property type="component" value="Unassembled WGS sequence"/>
</dbReference>
<proteinExistence type="predicted"/>
<sequence length="116" mass="13651">MRERIIKEPEKFQDYVEENLQLYRNLGHRIDEEDFIPWKLCVPSSPTARHQGVRKTAARLEQRYYWPGMFRDAAKYLRCCETCQKFESAQQKPAGDMLTRQVAVPMAVLRADFVGP</sequence>
<feature type="domain" description="Integrase zinc-binding" evidence="1">
    <location>
        <begin position="45"/>
        <end position="87"/>
    </location>
</feature>
<dbReference type="OMA" id="YECHDSP"/>
<evidence type="ECO:0000259" key="1">
    <source>
        <dbReference type="Pfam" id="PF17921"/>
    </source>
</evidence>
<organism evidence="2 3">
    <name type="scientific">Drosophila navojoa</name>
    <name type="common">Fruit fly</name>
    <dbReference type="NCBI Taxonomy" id="7232"/>
    <lineage>
        <taxon>Eukaryota</taxon>
        <taxon>Metazoa</taxon>
        <taxon>Ecdysozoa</taxon>
        <taxon>Arthropoda</taxon>
        <taxon>Hexapoda</taxon>
        <taxon>Insecta</taxon>
        <taxon>Pterygota</taxon>
        <taxon>Neoptera</taxon>
        <taxon>Endopterygota</taxon>
        <taxon>Diptera</taxon>
        <taxon>Brachycera</taxon>
        <taxon>Muscomorpha</taxon>
        <taxon>Ephydroidea</taxon>
        <taxon>Drosophilidae</taxon>
        <taxon>Drosophila</taxon>
    </lineage>
</organism>
<gene>
    <name evidence="2" type="ORF">AWZ03_015389</name>
</gene>
<dbReference type="Gene3D" id="1.10.340.70">
    <property type="match status" value="1"/>
</dbReference>
<dbReference type="PANTHER" id="PTHR47266">
    <property type="entry name" value="ENDONUCLEASE-RELATED"/>
    <property type="match status" value="1"/>
</dbReference>
<evidence type="ECO:0000313" key="3">
    <source>
        <dbReference type="Proteomes" id="UP000295192"/>
    </source>
</evidence>
<dbReference type="AlphaFoldDB" id="A0A484AMG2"/>
<reference evidence="2 3" key="1">
    <citation type="journal article" date="2019" name="J. Hered.">
        <title>An Improved Genome Assembly for Drosophila navojoa, the Basal Species in the mojavensis Cluster.</title>
        <authorList>
            <person name="Vanderlinde T."/>
            <person name="Dupim E.G."/>
            <person name="Nazario-Yepiz N.O."/>
            <person name="Carvalho A.B."/>
        </authorList>
    </citation>
    <scope>NUCLEOTIDE SEQUENCE [LARGE SCALE GENOMIC DNA]</scope>
    <source>
        <strain evidence="2">Navoj_Jal97</strain>
        <tissue evidence="2">Whole organism</tissue>
    </source>
</reference>
<name>A0A484AMG2_DRONA</name>
<evidence type="ECO:0000313" key="2">
    <source>
        <dbReference type="EMBL" id="TDG38189.1"/>
    </source>
</evidence>
<dbReference type="STRING" id="7232.A0A484AMG2"/>
<dbReference type="InterPro" id="IPR041588">
    <property type="entry name" value="Integrase_H2C2"/>
</dbReference>
<protein>
    <recommendedName>
        <fullName evidence="1">Integrase zinc-binding domain-containing protein</fullName>
    </recommendedName>
</protein>
<keyword evidence="3" id="KW-1185">Reference proteome</keyword>
<comment type="caution">
    <text evidence="2">The sequence shown here is derived from an EMBL/GenBank/DDBJ whole genome shotgun (WGS) entry which is preliminary data.</text>
</comment>
<accession>A0A484AMG2</accession>